<dbReference type="InterPro" id="IPR012224">
    <property type="entry name" value="Pept_S1A_FX"/>
</dbReference>
<keyword evidence="11" id="KW-0106">Calcium</keyword>
<dbReference type="InParanoid" id="A0A6P8RLT1"/>
<feature type="domain" description="Gla" evidence="20">
    <location>
        <begin position="40"/>
        <end position="86"/>
    </location>
</feature>
<keyword evidence="10 16" id="KW-0378">Hydrolase</keyword>
<dbReference type="InterPro" id="IPR017857">
    <property type="entry name" value="Coagulation_fac-like_Gla_dom"/>
</dbReference>
<dbReference type="FunCoup" id="A0A6P8RLT1">
    <property type="interactions" value="182"/>
</dbReference>
<dbReference type="PROSITE" id="PS50998">
    <property type="entry name" value="GLA_2"/>
    <property type="match status" value="1"/>
</dbReference>
<dbReference type="PRINTS" id="PR00001">
    <property type="entry name" value="GLABLOOD"/>
</dbReference>
<dbReference type="InterPro" id="IPR035972">
    <property type="entry name" value="GLA-like_dom_SF"/>
</dbReference>
<dbReference type="SMART" id="SM00179">
    <property type="entry name" value="EGF_CA"/>
    <property type="match status" value="1"/>
</dbReference>
<keyword evidence="5" id="KW-0964">Secreted</keyword>
<dbReference type="PROSITE" id="PS00011">
    <property type="entry name" value="GLA_1"/>
    <property type="match status" value="1"/>
</dbReference>
<dbReference type="FunFam" id="2.10.25.10:FF:000162">
    <property type="entry name" value="Coagulation factor X (Predicted)"/>
    <property type="match status" value="1"/>
</dbReference>
<evidence type="ECO:0000256" key="17">
    <source>
        <dbReference type="SAM" id="SignalP"/>
    </source>
</evidence>
<evidence type="ECO:0000256" key="11">
    <source>
        <dbReference type="ARBA" id="ARBA00022837"/>
    </source>
</evidence>
<reference evidence="22" key="1">
    <citation type="submission" date="2025-08" db="UniProtKB">
        <authorList>
            <consortium name="RefSeq"/>
        </authorList>
    </citation>
    <scope>IDENTIFICATION</scope>
</reference>
<dbReference type="InterPro" id="IPR001254">
    <property type="entry name" value="Trypsin_dom"/>
</dbReference>
<keyword evidence="7 16" id="KW-0645">Protease</keyword>
<evidence type="ECO:0000256" key="10">
    <source>
        <dbReference type="ARBA" id="ARBA00022801"/>
    </source>
</evidence>
<feature type="active site" description="Charge relay system" evidence="14">
    <location>
        <position position="277"/>
    </location>
</feature>
<keyword evidence="6 15" id="KW-0245">EGF-like domain</keyword>
<evidence type="ECO:0000256" key="12">
    <source>
        <dbReference type="ARBA" id="ARBA00023157"/>
    </source>
</evidence>
<dbReference type="PROSITE" id="PS00134">
    <property type="entry name" value="TRYPSIN_HIS"/>
    <property type="match status" value="1"/>
</dbReference>
<dbReference type="Pfam" id="PF00594">
    <property type="entry name" value="Gla"/>
    <property type="match status" value="1"/>
</dbReference>
<dbReference type="SMART" id="SM00069">
    <property type="entry name" value="GLA"/>
    <property type="match status" value="1"/>
</dbReference>
<name>A0A6P8RLT1_GEOSA</name>
<dbReference type="Pfam" id="PF00008">
    <property type="entry name" value="EGF"/>
    <property type="match status" value="1"/>
</dbReference>
<dbReference type="OrthoDB" id="6380398at2759"/>
<evidence type="ECO:0000256" key="2">
    <source>
        <dbReference type="ARBA" id="ARBA00004613"/>
    </source>
</evidence>
<dbReference type="PANTHER" id="PTHR24278:SF28">
    <property type="entry name" value="COAGULATION FACTOR X"/>
    <property type="match status" value="1"/>
</dbReference>
<dbReference type="PIRSF" id="PIRSF001143">
    <property type="entry name" value="Factor_X"/>
    <property type="match status" value="1"/>
</dbReference>
<protein>
    <recommendedName>
        <fullName evidence="3">coagulation factor Xa</fullName>
        <ecNumber evidence="3">3.4.21.6</ecNumber>
    </recommendedName>
</protein>
<dbReference type="Proteomes" id="UP000515159">
    <property type="component" value="Chromosome 6"/>
</dbReference>
<feature type="active site" description="Charge relay system" evidence="14">
    <location>
        <position position="323"/>
    </location>
</feature>
<dbReference type="InterPro" id="IPR000152">
    <property type="entry name" value="EGF-type_Asp/Asn_hydroxyl_site"/>
</dbReference>
<dbReference type="InterPro" id="IPR033116">
    <property type="entry name" value="TRYPSIN_SER"/>
</dbReference>
<evidence type="ECO:0000256" key="8">
    <source>
        <dbReference type="ARBA" id="ARBA00022729"/>
    </source>
</evidence>
<accession>A0A6P8RLT1</accession>
<keyword evidence="13" id="KW-0325">Glycoprotein</keyword>
<dbReference type="PROSITE" id="PS01187">
    <property type="entry name" value="EGF_CA"/>
    <property type="match status" value="1"/>
</dbReference>
<feature type="domain" description="EGF-like" evidence="18">
    <location>
        <begin position="86"/>
        <end position="122"/>
    </location>
</feature>
<gene>
    <name evidence="22" type="primary">F10</name>
</gene>
<keyword evidence="12 15" id="KW-1015">Disulfide bond</keyword>
<evidence type="ECO:0000256" key="4">
    <source>
        <dbReference type="ARBA" id="ARBA00022479"/>
    </source>
</evidence>
<keyword evidence="16" id="KW-0720">Serine protease</keyword>
<dbReference type="PROSITE" id="PS00135">
    <property type="entry name" value="TRYPSIN_SER"/>
    <property type="match status" value="1"/>
</dbReference>
<dbReference type="CDD" id="cd00190">
    <property type="entry name" value="Tryp_SPc"/>
    <property type="match status" value="1"/>
</dbReference>
<evidence type="ECO:0000256" key="13">
    <source>
        <dbReference type="ARBA" id="ARBA00023180"/>
    </source>
</evidence>
<dbReference type="InterPro" id="IPR018097">
    <property type="entry name" value="EGF_Ca-bd_CS"/>
</dbReference>
<dbReference type="SUPFAM" id="SSF57196">
    <property type="entry name" value="EGF/Laminin"/>
    <property type="match status" value="1"/>
</dbReference>
<dbReference type="RefSeq" id="XP_033806350.1">
    <property type="nucleotide sequence ID" value="XM_033950459.1"/>
</dbReference>
<sequence>MGRHLWSILLCSLLVVLPQAENYVFVKQENANNVLRRTKRANSGFEELKKGNLERECMEEQCSYEEAREVFENPDETNKFWNTYVDGNQCDSNPCNYGGSCTDGIGSYTCMCLSGFEGRNCEIVIQELCSMNNGGCDQFCKIKENSVTCSCTTGYILGDDGKSCTPTDAFPCGRTAVNRKARSVLPLEPYSDTPKGQDLELNNSKDPDIRYFMDSKPNGENNETISRNSTDDITRIIGGNACKPGECPWQALLVNENNEGFCGGTILASNFVLTAAHCINQTKYFKVIVGEVDIQKKEGTESVHTVDRVLMHNNFFKKTYNNDIALIKLKDPITFSPYRIPACIPNVDFANEVLMKMKEGVVSGFGRLHEKGRQATVLQVLQVPYVERSKCIESSNFDITANMFCAGFEQEVKDACQGDSGGPHVTLYKDTYFVTGIVSWGEGCAQQGKFGVYTKVSKFIKWLRALMK</sequence>
<dbReference type="CDD" id="cd00054">
    <property type="entry name" value="EGF_CA"/>
    <property type="match status" value="1"/>
</dbReference>
<dbReference type="AlphaFoldDB" id="A0A6P8RLT1"/>
<dbReference type="InterPro" id="IPR001881">
    <property type="entry name" value="EGF-like_Ca-bd_dom"/>
</dbReference>
<evidence type="ECO:0000259" key="18">
    <source>
        <dbReference type="PROSITE" id="PS50026"/>
    </source>
</evidence>
<dbReference type="GO" id="GO:0005615">
    <property type="term" value="C:extracellular space"/>
    <property type="evidence" value="ECO:0007669"/>
    <property type="project" value="TreeGrafter"/>
</dbReference>
<dbReference type="GO" id="GO:0004252">
    <property type="term" value="F:serine-type endopeptidase activity"/>
    <property type="evidence" value="ECO:0007669"/>
    <property type="project" value="UniProtKB-EC"/>
</dbReference>
<dbReference type="PRINTS" id="PR00010">
    <property type="entry name" value="EGFBLOOD"/>
</dbReference>
<dbReference type="GO" id="GO:0007596">
    <property type="term" value="P:blood coagulation"/>
    <property type="evidence" value="ECO:0007669"/>
    <property type="project" value="InterPro"/>
</dbReference>
<feature type="disulfide bond" evidence="15">
    <location>
        <begin position="112"/>
        <end position="121"/>
    </location>
</feature>
<dbReference type="GO" id="GO:0005509">
    <property type="term" value="F:calcium ion binding"/>
    <property type="evidence" value="ECO:0007669"/>
    <property type="project" value="InterPro"/>
</dbReference>
<dbReference type="Pfam" id="PF14670">
    <property type="entry name" value="FXa_inhibition"/>
    <property type="match status" value="1"/>
</dbReference>
<dbReference type="InterPro" id="IPR050442">
    <property type="entry name" value="Peptidase_S1_coag_factors"/>
</dbReference>
<dbReference type="KEGG" id="gsh:117363133"/>
<comment type="catalytic activity">
    <reaction evidence="1">
        <text>Selective cleavage of Arg-|-Thr and then Arg-|-Ile bonds in prothrombin to form thrombin.</text>
        <dbReference type="EC" id="3.4.21.6"/>
    </reaction>
</comment>
<dbReference type="FunFam" id="2.40.10.10:FF:000013">
    <property type="entry name" value="Coagulation factor X"/>
    <property type="match status" value="1"/>
</dbReference>
<evidence type="ECO:0000259" key="19">
    <source>
        <dbReference type="PROSITE" id="PS50240"/>
    </source>
</evidence>
<evidence type="ECO:0000313" key="22">
    <source>
        <dbReference type="RefSeq" id="XP_033806350.1"/>
    </source>
</evidence>
<dbReference type="Gene3D" id="4.10.740.10">
    <property type="entry name" value="Coagulation Factor IX"/>
    <property type="match status" value="1"/>
</dbReference>
<feature type="domain" description="Peptidase S1" evidence="19">
    <location>
        <begin position="236"/>
        <end position="468"/>
    </location>
</feature>
<evidence type="ECO:0000313" key="21">
    <source>
        <dbReference type="Proteomes" id="UP000515159"/>
    </source>
</evidence>
<evidence type="ECO:0000256" key="6">
    <source>
        <dbReference type="ARBA" id="ARBA00022536"/>
    </source>
</evidence>
<dbReference type="InterPro" id="IPR043504">
    <property type="entry name" value="Peptidase_S1_PA_chymotrypsin"/>
</dbReference>
<comment type="caution">
    <text evidence="15">Lacks conserved residue(s) required for the propagation of feature annotation.</text>
</comment>
<dbReference type="SMART" id="SM00020">
    <property type="entry name" value="Tryp_SPc"/>
    <property type="match status" value="1"/>
</dbReference>
<dbReference type="FunFam" id="4.10.740.10:FF:000001">
    <property type="entry name" value="vitamin K-dependent protein S"/>
    <property type="match status" value="1"/>
</dbReference>
<dbReference type="InterPro" id="IPR000294">
    <property type="entry name" value="GLA_domain"/>
</dbReference>
<feature type="signal peptide" evidence="17">
    <location>
        <begin position="1"/>
        <end position="20"/>
    </location>
</feature>
<dbReference type="SMART" id="SM00181">
    <property type="entry name" value="EGF"/>
    <property type="match status" value="2"/>
</dbReference>
<dbReference type="PROSITE" id="PS50026">
    <property type="entry name" value="EGF_3"/>
    <property type="match status" value="1"/>
</dbReference>
<evidence type="ECO:0000256" key="1">
    <source>
        <dbReference type="ARBA" id="ARBA00001239"/>
    </source>
</evidence>
<keyword evidence="21" id="KW-1185">Reference proteome</keyword>
<dbReference type="InterPro" id="IPR000742">
    <property type="entry name" value="EGF"/>
</dbReference>
<comment type="subcellular location">
    <subcellularLocation>
        <location evidence="2">Secreted</location>
    </subcellularLocation>
</comment>
<dbReference type="Gene3D" id="2.10.25.10">
    <property type="entry name" value="Laminin"/>
    <property type="match status" value="2"/>
</dbReference>
<keyword evidence="8 17" id="KW-0732">Signal</keyword>
<dbReference type="Gene3D" id="2.40.10.10">
    <property type="entry name" value="Trypsin-like serine proteases"/>
    <property type="match status" value="2"/>
</dbReference>
<dbReference type="EC" id="3.4.21.6" evidence="3"/>
<keyword evidence="4" id="KW-0301">Gamma-carboxyglutamic acid</keyword>
<dbReference type="PROSITE" id="PS00022">
    <property type="entry name" value="EGF_1"/>
    <property type="match status" value="1"/>
</dbReference>
<evidence type="ECO:0000256" key="7">
    <source>
        <dbReference type="ARBA" id="ARBA00022670"/>
    </source>
</evidence>
<dbReference type="InterPro" id="IPR001314">
    <property type="entry name" value="Peptidase_S1A"/>
</dbReference>
<evidence type="ECO:0000256" key="14">
    <source>
        <dbReference type="PIRSR" id="PIRSR001143-1"/>
    </source>
</evidence>
<proteinExistence type="predicted"/>
<dbReference type="PANTHER" id="PTHR24278">
    <property type="entry name" value="COAGULATION FACTOR"/>
    <property type="match status" value="1"/>
</dbReference>
<evidence type="ECO:0000256" key="9">
    <source>
        <dbReference type="ARBA" id="ARBA00022737"/>
    </source>
</evidence>
<evidence type="ECO:0000259" key="20">
    <source>
        <dbReference type="PROSITE" id="PS50998"/>
    </source>
</evidence>
<dbReference type="CTD" id="2159"/>
<dbReference type="InterPro" id="IPR009003">
    <property type="entry name" value="Peptidase_S1_PA"/>
</dbReference>
<dbReference type="InterPro" id="IPR018114">
    <property type="entry name" value="TRYPSIN_HIS"/>
</dbReference>
<dbReference type="GeneID" id="117363133"/>
<evidence type="ECO:0000256" key="16">
    <source>
        <dbReference type="RuleBase" id="RU363034"/>
    </source>
</evidence>
<dbReference type="PRINTS" id="PR00722">
    <property type="entry name" value="CHYMOTRYPSIN"/>
</dbReference>
<evidence type="ECO:0000256" key="3">
    <source>
        <dbReference type="ARBA" id="ARBA00012181"/>
    </source>
</evidence>
<dbReference type="PROSITE" id="PS01186">
    <property type="entry name" value="EGF_2"/>
    <property type="match status" value="1"/>
</dbReference>
<dbReference type="SUPFAM" id="SSF57630">
    <property type="entry name" value="GLA-domain"/>
    <property type="match status" value="1"/>
</dbReference>
<evidence type="ECO:0000256" key="15">
    <source>
        <dbReference type="PROSITE-ProRule" id="PRU00076"/>
    </source>
</evidence>
<evidence type="ECO:0000256" key="5">
    <source>
        <dbReference type="ARBA" id="ARBA00022525"/>
    </source>
</evidence>
<organism evidence="21 22">
    <name type="scientific">Geotrypetes seraphini</name>
    <name type="common">Gaboon caecilian</name>
    <name type="synonym">Caecilia seraphini</name>
    <dbReference type="NCBI Taxonomy" id="260995"/>
    <lineage>
        <taxon>Eukaryota</taxon>
        <taxon>Metazoa</taxon>
        <taxon>Chordata</taxon>
        <taxon>Craniata</taxon>
        <taxon>Vertebrata</taxon>
        <taxon>Euteleostomi</taxon>
        <taxon>Amphibia</taxon>
        <taxon>Gymnophiona</taxon>
        <taxon>Geotrypetes</taxon>
    </lineage>
</organism>
<dbReference type="Pfam" id="PF00089">
    <property type="entry name" value="Trypsin"/>
    <property type="match status" value="1"/>
</dbReference>
<keyword evidence="9" id="KW-0677">Repeat</keyword>
<dbReference type="PROSITE" id="PS00010">
    <property type="entry name" value="ASX_HYDROXYL"/>
    <property type="match status" value="1"/>
</dbReference>
<feature type="chain" id="PRO_5027864871" description="coagulation factor Xa" evidence="17">
    <location>
        <begin position="21"/>
        <end position="468"/>
    </location>
</feature>
<dbReference type="PROSITE" id="PS50240">
    <property type="entry name" value="TRYPSIN_DOM"/>
    <property type="match status" value="1"/>
</dbReference>
<dbReference type="GO" id="GO:0006508">
    <property type="term" value="P:proteolysis"/>
    <property type="evidence" value="ECO:0007669"/>
    <property type="project" value="UniProtKB-KW"/>
</dbReference>
<feature type="active site" description="Charge relay system" evidence="14">
    <location>
        <position position="420"/>
    </location>
</feature>
<dbReference type="SUPFAM" id="SSF50494">
    <property type="entry name" value="Trypsin-like serine proteases"/>
    <property type="match status" value="1"/>
</dbReference>